<reference evidence="5 6" key="1">
    <citation type="journal article" date="2014" name="Genome Announc.">
        <title>Draft Genome Sequences of Marine Flavobacterium Nonlabens Strains NR17, NR24, NR27, NR32, NR33, and Ara13.</title>
        <authorList>
            <person name="Nakanishi M."/>
            <person name="Meirelles P."/>
            <person name="Suzuki R."/>
            <person name="Takatani N."/>
            <person name="Mino S."/>
            <person name="Suda W."/>
            <person name="Oshima K."/>
            <person name="Hattori M."/>
            <person name="Ohkuma M."/>
            <person name="Hosokawa M."/>
            <person name="Miyashita K."/>
            <person name="Thompson F.L."/>
            <person name="Niwa A."/>
            <person name="Sawabe T."/>
            <person name="Sawabe T."/>
        </authorList>
    </citation>
    <scope>NUCLEOTIDE SEQUENCE [LARGE SCALE GENOMIC DNA]</scope>
    <source>
        <strain evidence="4">JCM 19275</strain>
        <strain evidence="2">JCM 19296</strain>
        <strain evidence="3">JCM 19314</strain>
        <strain evidence="7">JCM19275</strain>
        <strain evidence="5">JCM19296</strain>
        <strain evidence="6">JCM19314</strain>
    </source>
</reference>
<keyword evidence="1" id="KW-0472">Membrane</keyword>
<evidence type="ECO:0000313" key="3">
    <source>
        <dbReference type="EMBL" id="GAK99217.1"/>
    </source>
</evidence>
<feature type="transmembrane region" description="Helical" evidence="1">
    <location>
        <begin position="7"/>
        <end position="25"/>
    </location>
</feature>
<accession>A0A081D8T6</accession>
<sequence>MTKFFKYFQYAYLIFAGFFLVRGFYELEENPNMAYVLWAMAALVLFMFFFRRRYISKFDNRNNNSDSK</sequence>
<dbReference type="RefSeq" id="WP_042245854.1">
    <property type="nucleotide sequence ID" value="NZ_CP136694.1"/>
</dbReference>
<evidence type="ECO:0000313" key="4">
    <source>
        <dbReference type="EMBL" id="GAL75174.1"/>
    </source>
</evidence>
<dbReference type="GeneID" id="90596361"/>
<dbReference type="EMBL" id="BBLG01000001">
    <property type="protein sequence ID" value="GAK75332.1"/>
    <property type="molecule type" value="Genomic_DNA"/>
</dbReference>
<proteinExistence type="predicted"/>
<dbReference type="Proteomes" id="UP000029226">
    <property type="component" value="Unassembled WGS sequence"/>
</dbReference>
<feature type="transmembrane region" description="Helical" evidence="1">
    <location>
        <begin position="31"/>
        <end position="50"/>
    </location>
</feature>
<organism evidence="2 5">
    <name type="scientific">Nonlabens ulvanivorans</name>
    <name type="common">Persicivirga ulvanivorans</name>
    <dbReference type="NCBI Taxonomy" id="906888"/>
    <lineage>
        <taxon>Bacteria</taxon>
        <taxon>Pseudomonadati</taxon>
        <taxon>Bacteroidota</taxon>
        <taxon>Flavobacteriia</taxon>
        <taxon>Flavobacteriales</taxon>
        <taxon>Flavobacteriaceae</taxon>
        <taxon>Nonlabens</taxon>
    </lineage>
</organism>
<name>A0A081D8T6_NONUL</name>
<evidence type="ECO:0000313" key="7">
    <source>
        <dbReference type="Proteomes" id="UP000029647"/>
    </source>
</evidence>
<dbReference type="AlphaFoldDB" id="A0A081D8T6"/>
<dbReference type="Proteomes" id="UP000028980">
    <property type="component" value="Unassembled WGS sequence"/>
</dbReference>
<dbReference type="Proteomes" id="UP000029647">
    <property type="component" value="Unassembled WGS sequence"/>
</dbReference>
<gene>
    <name evidence="4" type="ORF">JCM19275_335</name>
    <name evidence="2" type="ORF">JCM19296_910</name>
    <name evidence="3" type="ORF">JCM19314_3248</name>
</gene>
<evidence type="ECO:0000313" key="6">
    <source>
        <dbReference type="Proteomes" id="UP000029226"/>
    </source>
</evidence>
<evidence type="ECO:0000313" key="2">
    <source>
        <dbReference type="EMBL" id="GAK75332.1"/>
    </source>
</evidence>
<evidence type="ECO:0000256" key="1">
    <source>
        <dbReference type="SAM" id="Phobius"/>
    </source>
</evidence>
<evidence type="ECO:0000313" key="5">
    <source>
        <dbReference type="Proteomes" id="UP000028980"/>
    </source>
</evidence>
<comment type="caution">
    <text evidence="2">The sequence shown here is derived from an EMBL/GenBank/DDBJ whole genome shotgun (WGS) entry which is preliminary data.</text>
</comment>
<dbReference type="EMBL" id="BBMM01000001">
    <property type="protein sequence ID" value="GAK99217.1"/>
    <property type="molecule type" value="Genomic_DNA"/>
</dbReference>
<keyword evidence="1" id="KW-0812">Transmembrane</keyword>
<dbReference type="EMBL" id="BBNT01000004">
    <property type="protein sequence ID" value="GAL75174.1"/>
    <property type="molecule type" value="Genomic_DNA"/>
</dbReference>
<protein>
    <submittedName>
        <fullName evidence="2">Uncharacterized protein</fullName>
    </submittedName>
</protein>
<keyword evidence="1" id="KW-1133">Transmembrane helix</keyword>